<evidence type="ECO:0000313" key="15">
    <source>
        <dbReference type="EMBL" id="MDC3419944.1"/>
    </source>
</evidence>
<keyword evidence="7" id="KW-0547">Nucleotide-binding</keyword>
<evidence type="ECO:0000256" key="1">
    <source>
        <dbReference type="ARBA" id="ARBA00000085"/>
    </source>
</evidence>
<comment type="subcellular location">
    <subcellularLocation>
        <location evidence="2">Cell membrane</location>
        <topology evidence="2">Multi-pass membrane protein</topology>
    </subcellularLocation>
</comment>
<dbReference type="Pfam" id="PF02518">
    <property type="entry name" value="HATPase_c"/>
    <property type="match status" value="1"/>
</dbReference>
<comment type="caution">
    <text evidence="15">The sequence shown here is derived from an EMBL/GenBank/DDBJ whole genome shotgun (WGS) entry which is preliminary data.</text>
</comment>
<dbReference type="InterPro" id="IPR010559">
    <property type="entry name" value="Sig_transdc_His_kin_internal"/>
</dbReference>
<evidence type="ECO:0000256" key="11">
    <source>
        <dbReference type="ARBA" id="ARBA00023136"/>
    </source>
</evidence>
<evidence type="ECO:0000313" key="16">
    <source>
        <dbReference type="Proteomes" id="UP001145072"/>
    </source>
</evidence>
<dbReference type="SUPFAM" id="SSF158472">
    <property type="entry name" value="HAMP domain-like"/>
    <property type="match status" value="1"/>
</dbReference>
<reference evidence="15" key="1">
    <citation type="submission" date="2022-06" db="EMBL/GenBank/DDBJ databases">
        <title>Aquibacillus sp. a new bacterium isolated from soil saline samples.</title>
        <authorList>
            <person name="Galisteo C."/>
            <person name="De La Haba R."/>
            <person name="Sanchez-Porro C."/>
            <person name="Ventosa A."/>
        </authorList>
    </citation>
    <scope>NUCLEOTIDE SEQUENCE</scope>
    <source>
        <strain evidence="15">JCM 12387</strain>
    </source>
</reference>
<evidence type="ECO:0000256" key="6">
    <source>
        <dbReference type="ARBA" id="ARBA00022679"/>
    </source>
</evidence>
<dbReference type="GO" id="GO:0000155">
    <property type="term" value="F:phosphorelay sensor kinase activity"/>
    <property type="evidence" value="ECO:0007669"/>
    <property type="project" value="InterPro"/>
</dbReference>
<dbReference type="GO" id="GO:0005886">
    <property type="term" value="C:plasma membrane"/>
    <property type="evidence" value="ECO:0007669"/>
    <property type="project" value="UniProtKB-SubCell"/>
</dbReference>
<organism evidence="15 16">
    <name type="scientific">Aquibacillus koreensis</name>
    <dbReference type="NCBI Taxonomy" id="279446"/>
    <lineage>
        <taxon>Bacteria</taxon>
        <taxon>Bacillati</taxon>
        <taxon>Bacillota</taxon>
        <taxon>Bacilli</taxon>
        <taxon>Bacillales</taxon>
        <taxon>Bacillaceae</taxon>
        <taxon>Aquibacillus</taxon>
    </lineage>
</organism>
<evidence type="ECO:0000256" key="10">
    <source>
        <dbReference type="ARBA" id="ARBA00023012"/>
    </source>
</evidence>
<dbReference type="InterPro" id="IPR003594">
    <property type="entry name" value="HATPase_dom"/>
</dbReference>
<dbReference type="RefSeq" id="WP_259870596.1">
    <property type="nucleotide sequence ID" value="NZ_JAMQJZ010000003.1"/>
</dbReference>
<dbReference type="CDD" id="cd06225">
    <property type="entry name" value="HAMP"/>
    <property type="match status" value="1"/>
</dbReference>
<dbReference type="Pfam" id="PF06580">
    <property type="entry name" value="His_kinase"/>
    <property type="match status" value="1"/>
</dbReference>
<evidence type="ECO:0000256" key="3">
    <source>
        <dbReference type="ARBA" id="ARBA00012438"/>
    </source>
</evidence>
<keyword evidence="9" id="KW-0067">ATP-binding</keyword>
<keyword evidence="11 12" id="KW-0472">Membrane</keyword>
<dbReference type="Pfam" id="PF00672">
    <property type="entry name" value="HAMP"/>
    <property type="match status" value="1"/>
</dbReference>
<dbReference type="SUPFAM" id="SSF55874">
    <property type="entry name" value="ATPase domain of HSP90 chaperone/DNA topoisomerase II/histidine kinase"/>
    <property type="match status" value="1"/>
</dbReference>
<evidence type="ECO:0000256" key="7">
    <source>
        <dbReference type="ARBA" id="ARBA00022741"/>
    </source>
</evidence>
<proteinExistence type="predicted"/>
<feature type="transmembrane region" description="Helical" evidence="12">
    <location>
        <begin position="300"/>
        <end position="321"/>
    </location>
</feature>
<keyword evidence="6" id="KW-0808">Transferase</keyword>
<keyword evidence="16" id="KW-1185">Reference proteome</keyword>
<dbReference type="PROSITE" id="PS50885">
    <property type="entry name" value="HAMP"/>
    <property type="match status" value="1"/>
</dbReference>
<dbReference type="Gene3D" id="3.30.450.20">
    <property type="entry name" value="PAS domain"/>
    <property type="match status" value="1"/>
</dbReference>
<evidence type="ECO:0000256" key="2">
    <source>
        <dbReference type="ARBA" id="ARBA00004651"/>
    </source>
</evidence>
<evidence type="ECO:0000256" key="9">
    <source>
        <dbReference type="ARBA" id="ARBA00022840"/>
    </source>
</evidence>
<evidence type="ECO:0000256" key="5">
    <source>
        <dbReference type="ARBA" id="ARBA00022553"/>
    </source>
</evidence>
<keyword evidence="12" id="KW-0812">Transmembrane</keyword>
<dbReference type="EC" id="2.7.13.3" evidence="3"/>
<protein>
    <recommendedName>
        <fullName evidence="3">histidine kinase</fullName>
        <ecNumber evidence="3">2.7.13.3</ecNumber>
    </recommendedName>
</protein>
<dbReference type="InterPro" id="IPR003660">
    <property type="entry name" value="HAMP_dom"/>
</dbReference>
<feature type="domain" description="HAMP" evidence="14">
    <location>
        <begin position="322"/>
        <end position="374"/>
    </location>
</feature>
<keyword evidence="12" id="KW-1133">Transmembrane helix</keyword>
<keyword evidence="4" id="KW-1003">Cell membrane</keyword>
<dbReference type="EMBL" id="JAMQJZ010000003">
    <property type="protein sequence ID" value="MDC3419944.1"/>
    <property type="molecule type" value="Genomic_DNA"/>
</dbReference>
<dbReference type="InterPro" id="IPR005467">
    <property type="entry name" value="His_kinase_dom"/>
</dbReference>
<dbReference type="SMART" id="SM00304">
    <property type="entry name" value="HAMP"/>
    <property type="match status" value="1"/>
</dbReference>
<sequence>MKQTKLLNKYLDLPIRFKILLWFIPLLLATIAITGWYSYYTAKNQVLDKINLAQQEYTNQISNQLDFISNDALDFTNYLFLLSSVQQFLNPITQEDSLYRRQQINEIVSSLLVNQRDIQSLVLYGYNEEVPPLAINQTGLTSTMPFSKFKETQHYQLAIEQKGKPSWTLLTGNEDLFEGDHGTKIILTRVIKNSYTLDDLGVIIIGINEKTLRRKYTEGLSNNGQMFIVNKDNKVITSTDPIWIDKDIDQVPYIHRTATNAISLTNNNWMIAQSEAQNGWKVILGQPRKELLEELNTIKIWTFLLSAICSVIGVWFSWYVASIITKPLHKLTKSMYKVQEGDFNQRVEFRGKDEVGELGKGYDMMVQRISRLIDDVYRSRLSQKEAELKSLQAQINPHFLYNTLDTMFWMAQKKDDKDIADMIYSLSQIFRLSLSDGKEFVTIGNELSLIENYLTLQKSRFFHKFEFEIQASEAVQDIYIPKLLIQPLVENAVIHGIESLDEDGFIYIHVIRESNNLLIHVMDNGNGIPKEKLHHLNEYLQTENLDENTNFNPENRPGYAIMNIIERLKIKYGNRADMVIDSDPGVGTKVKIRIPLSTPKQDSNELE</sequence>
<comment type="catalytic activity">
    <reaction evidence="1">
        <text>ATP + protein L-histidine = ADP + protein N-phospho-L-histidine.</text>
        <dbReference type="EC" id="2.7.13.3"/>
    </reaction>
</comment>
<dbReference type="PANTHER" id="PTHR34220">
    <property type="entry name" value="SENSOR HISTIDINE KINASE YPDA"/>
    <property type="match status" value="1"/>
</dbReference>
<dbReference type="Proteomes" id="UP001145072">
    <property type="component" value="Unassembled WGS sequence"/>
</dbReference>
<dbReference type="GO" id="GO:0005524">
    <property type="term" value="F:ATP binding"/>
    <property type="evidence" value="ECO:0007669"/>
    <property type="project" value="UniProtKB-KW"/>
</dbReference>
<feature type="domain" description="Histidine kinase" evidence="13">
    <location>
        <begin position="484"/>
        <end position="598"/>
    </location>
</feature>
<dbReference type="Gene3D" id="1.10.8.500">
    <property type="entry name" value="HAMP domain in histidine kinase"/>
    <property type="match status" value="1"/>
</dbReference>
<evidence type="ECO:0000256" key="12">
    <source>
        <dbReference type="SAM" id="Phobius"/>
    </source>
</evidence>
<keyword evidence="5" id="KW-0597">Phosphoprotein</keyword>
<evidence type="ECO:0000259" key="14">
    <source>
        <dbReference type="PROSITE" id="PS50885"/>
    </source>
</evidence>
<dbReference type="PANTHER" id="PTHR34220:SF7">
    <property type="entry name" value="SENSOR HISTIDINE KINASE YPDA"/>
    <property type="match status" value="1"/>
</dbReference>
<gene>
    <name evidence="15" type="ORF">NC661_06120</name>
</gene>
<dbReference type="AlphaFoldDB" id="A0A9X3WMF7"/>
<dbReference type="InterPro" id="IPR050640">
    <property type="entry name" value="Bact_2-comp_sensor_kinase"/>
</dbReference>
<keyword evidence="8 15" id="KW-0418">Kinase</keyword>
<feature type="transmembrane region" description="Helical" evidence="12">
    <location>
        <begin position="20"/>
        <end position="39"/>
    </location>
</feature>
<evidence type="ECO:0000256" key="4">
    <source>
        <dbReference type="ARBA" id="ARBA00022475"/>
    </source>
</evidence>
<dbReference type="PROSITE" id="PS50109">
    <property type="entry name" value="HIS_KIN"/>
    <property type="match status" value="1"/>
</dbReference>
<evidence type="ECO:0000259" key="13">
    <source>
        <dbReference type="PROSITE" id="PS50109"/>
    </source>
</evidence>
<dbReference type="Gene3D" id="3.30.565.10">
    <property type="entry name" value="Histidine kinase-like ATPase, C-terminal domain"/>
    <property type="match status" value="1"/>
</dbReference>
<name>A0A9X3WMF7_9BACI</name>
<accession>A0A9X3WMF7</accession>
<dbReference type="InterPro" id="IPR036890">
    <property type="entry name" value="HATPase_C_sf"/>
</dbReference>
<keyword evidence="10" id="KW-0902">Two-component regulatory system</keyword>
<evidence type="ECO:0000256" key="8">
    <source>
        <dbReference type="ARBA" id="ARBA00022777"/>
    </source>
</evidence>